<dbReference type="CDD" id="cd04658">
    <property type="entry name" value="Piwi_piwi-like_Euk"/>
    <property type="match status" value="1"/>
</dbReference>
<dbReference type="Pfam" id="PF23278">
    <property type="entry name" value="Piwi_N"/>
    <property type="match status" value="1"/>
</dbReference>
<protein>
    <submittedName>
        <fullName evidence="10">Uncharacterized protein</fullName>
    </submittedName>
</protein>
<dbReference type="InterPro" id="IPR003100">
    <property type="entry name" value="PAZ_dom"/>
</dbReference>
<evidence type="ECO:0000256" key="6">
    <source>
        <dbReference type="ARBA" id="ARBA00038291"/>
    </source>
</evidence>
<feature type="domain" description="Piwi" evidence="9">
    <location>
        <begin position="555"/>
        <end position="844"/>
    </location>
</feature>
<evidence type="ECO:0000313" key="10">
    <source>
        <dbReference type="EMBL" id="KAL0122351.1"/>
    </source>
</evidence>
<keyword evidence="4" id="KW-0694">RNA-binding</keyword>
<dbReference type="Proteomes" id="UP001430953">
    <property type="component" value="Unassembled WGS sequence"/>
</dbReference>
<evidence type="ECO:0000313" key="11">
    <source>
        <dbReference type="Proteomes" id="UP001430953"/>
    </source>
</evidence>
<name>A0AAW2G590_9HYME</name>
<feature type="compositionally biased region" description="Basic and acidic residues" evidence="7">
    <location>
        <begin position="63"/>
        <end position="83"/>
    </location>
</feature>
<dbReference type="SMART" id="SM00950">
    <property type="entry name" value="Piwi"/>
    <property type="match status" value="1"/>
</dbReference>
<accession>A0AAW2G590</accession>
<keyword evidence="2" id="KW-0217">Developmental protein</keyword>
<dbReference type="Gene3D" id="3.30.420.10">
    <property type="entry name" value="Ribonuclease H-like superfamily/Ribonuclease H"/>
    <property type="match status" value="1"/>
</dbReference>
<dbReference type="SUPFAM" id="SSF53098">
    <property type="entry name" value="Ribonuclease H-like"/>
    <property type="match status" value="1"/>
</dbReference>
<dbReference type="Gene3D" id="2.170.260.10">
    <property type="entry name" value="paz domain"/>
    <property type="match status" value="1"/>
</dbReference>
<dbReference type="AlphaFoldDB" id="A0AAW2G590"/>
<evidence type="ECO:0000259" key="9">
    <source>
        <dbReference type="PROSITE" id="PS50822"/>
    </source>
</evidence>
<proteinExistence type="inferred from homology"/>
<reference evidence="10 11" key="1">
    <citation type="submission" date="2023-03" db="EMBL/GenBank/DDBJ databases">
        <title>High recombination rates correlate with genetic variation in Cardiocondyla obscurior ants.</title>
        <authorList>
            <person name="Errbii M."/>
        </authorList>
    </citation>
    <scope>NUCLEOTIDE SEQUENCE [LARGE SCALE GENOMIC DNA]</scope>
    <source>
        <strain evidence="10">Alpha-2009</strain>
        <tissue evidence="10">Whole body</tissue>
    </source>
</reference>
<dbReference type="InterPro" id="IPR012337">
    <property type="entry name" value="RNaseH-like_sf"/>
</dbReference>
<dbReference type="Gene3D" id="3.40.50.2300">
    <property type="match status" value="1"/>
</dbReference>
<dbReference type="InterPro" id="IPR036397">
    <property type="entry name" value="RNaseH_sf"/>
</dbReference>
<dbReference type="CDD" id="cd02845">
    <property type="entry name" value="PAZ_piwi_like"/>
    <property type="match status" value="1"/>
</dbReference>
<evidence type="ECO:0000256" key="2">
    <source>
        <dbReference type="ARBA" id="ARBA00022473"/>
    </source>
</evidence>
<feature type="compositionally biased region" description="Low complexity" evidence="7">
    <location>
        <begin position="51"/>
        <end position="62"/>
    </location>
</feature>
<dbReference type="SUPFAM" id="SSF101690">
    <property type="entry name" value="PAZ domain"/>
    <property type="match status" value="1"/>
</dbReference>
<sequence>MSKQEKGRGYDPSEPSTSSGHRKKPYDKDSNQSSSAREFKGVIKKIKREASPQPSTSSSSYSEQHESKKVKSDVKSEVKKEDTEQSTSGRRGKSDILVTRPHDLETKRGTSGRPITLTTNHFKLPTVPDWCLYKYRVDFEPEEERTFVRKGMVRFKKEEIGAYIFDGSILYATTSELNKIHWKVPRKSDGIEIGITMRLVGKMTPDDGYYNVIFNIIMRKCLEYLKLQLVGRNYYDAKNKSVVSQFRLELWPGYITTIQQHENNILMCAEIAHKVMRQETLYDILKGCYLRGGNYKEEFSRNVIGIMVLTDYNNHTYRIEDVDYDASPSSTFPMRNGEHVSYQDYYYKKYEIEISEPTQPMLVTRSKPKQRNAGEGDLVYLVPELCRATGLTDSMRENFHLMKALGAYTCLSPDARINKLLKFNSRLREEPKVIQEFKDWNMTLDRSLVEVPGRVLPSSQLTFSKKYSINSGGGDWSRNMQRIHLYNSKQLNNWLVFASERDRNAVNAFLGTLMQVSRQISFLVRNPQMVFLRDDRANTYAGELENNLSRCTPELVFCVVSNNRNDRYSAIKKKCCLDRPVPSQVFLQKNLNGRNAMSIATKVAIQMNCKLGGAPWAVDNPLRGLMAIGFDVCHDVDTRGKDYLSMVATVDQTLTRYFSSIIQFHSGEDLAEQLCTSVRKALMAYRAINQAYPMYLVIYRDGVSEGQIRNVWENEVGTLKKKLEELYYGPNFKMIFIIVNKKINVRLFDHTRRTNPPIGTIVDDVITNPLKYDFFIVSQHVRQGTVSPTSYNVISDNTGLTAEVVQCITFKLTHIYYNCSSTVRVPAPCHYAHKLSLLVGRFLHRPPSTQLENQLFFL</sequence>
<keyword evidence="11" id="KW-1185">Reference proteome</keyword>
<evidence type="ECO:0000256" key="7">
    <source>
        <dbReference type="SAM" id="MobiDB-lite"/>
    </source>
</evidence>
<dbReference type="Pfam" id="PF02171">
    <property type="entry name" value="Piwi"/>
    <property type="match status" value="1"/>
</dbReference>
<comment type="subcellular location">
    <subcellularLocation>
        <location evidence="1">Cytoplasm</location>
    </subcellularLocation>
</comment>
<comment type="caution">
    <text evidence="10">The sequence shown here is derived from an EMBL/GenBank/DDBJ whole genome shotgun (WGS) entry which is preliminary data.</text>
</comment>
<feature type="region of interest" description="Disordered" evidence="7">
    <location>
        <begin position="1"/>
        <end position="114"/>
    </location>
</feature>
<organism evidence="10 11">
    <name type="scientific">Cardiocondyla obscurior</name>
    <dbReference type="NCBI Taxonomy" id="286306"/>
    <lineage>
        <taxon>Eukaryota</taxon>
        <taxon>Metazoa</taxon>
        <taxon>Ecdysozoa</taxon>
        <taxon>Arthropoda</taxon>
        <taxon>Hexapoda</taxon>
        <taxon>Insecta</taxon>
        <taxon>Pterygota</taxon>
        <taxon>Neoptera</taxon>
        <taxon>Endopterygota</taxon>
        <taxon>Hymenoptera</taxon>
        <taxon>Apocrita</taxon>
        <taxon>Aculeata</taxon>
        <taxon>Formicoidea</taxon>
        <taxon>Formicidae</taxon>
        <taxon>Myrmicinae</taxon>
        <taxon>Cardiocondyla</taxon>
    </lineage>
</organism>
<comment type="similarity">
    <text evidence="6">Belongs to the argonaute family. Piwi subfamily.</text>
</comment>
<dbReference type="GO" id="GO:0034587">
    <property type="term" value="P:piRNA processing"/>
    <property type="evidence" value="ECO:0007669"/>
    <property type="project" value="UniProtKB-ARBA"/>
</dbReference>
<keyword evidence="3" id="KW-0963">Cytoplasm</keyword>
<feature type="compositionally biased region" description="Basic and acidic residues" evidence="7">
    <location>
        <begin position="1"/>
        <end position="11"/>
    </location>
</feature>
<dbReference type="Pfam" id="PF02170">
    <property type="entry name" value="PAZ"/>
    <property type="match status" value="1"/>
</dbReference>
<dbReference type="FunFam" id="2.170.260.10:FF:000003">
    <property type="entry name" value="Piwi-like RNA-mediated gene silencing 2"/>
    <property type="match status" value="1"/>
</dbReference>
<dbReference type="PROSITE" id="PS50822">
    <property type="entry name" value="PIWI"/>
    <property type="match status" value="1"/>
</dbReference>
<dbReference type="InterPro" id="IPR036085">
    <property type="entry name" value="PAZ_dom_sf"/>
</dbReference>
<dbReference type="PANTHER" id="PTHR22891">
    <property type="entry name" value="EUKARYOTIC TRANSLATION INITIATION FACTOR 2C"/>
    <property type="match status" value="1"/>
</dbReference>
<evidence type="ECO:0000256" key="3">
    <source>
        <dbReference type="ARBA" id="ARBA00022490"/>
    </source>
</evidence>
<evidence type="ECO:0000259" key="8">
    <source>
        <dbReference type="PROSITE" id="PS50821"/>
    </source>
</evidence>
<dbReference type="GO" id="GO:0005737">
    <property type="term" value="C:cytoplasm"/>
    <property type="evidence" value="ECO:0007669"/>
    <property type="project" value="UniProtKB-SubCell"/>
</dbReference>
<dbReference type="SMART" id="SM00949">
    <property type="entry name" value="PAZ"/>
    <property type="match status" value="1"/>
</dbReference>
<evidence type="ECO:0000256" key="4">
    <source>
        <dbReference type="ARBA" id="ARBA00022884"/>
    </source>
</evidence>
<dbReference type="PROSITE" id="PS50821">
    <property type="entry name" value="PAZ"/>
    <property type="match status" value="1"/>
</dbReference>
<keyword evidence="5" id="KW-0943">RNA-mediated gene silencing</keyword>
<feature type="domain" description="PAZ" evidence="8">
    <location>
        <begin position="280"/>
        <end position="390"/>
    </location>
</feature>
<dbReference type="GO" id="GO:0003723">
    <property type="term" value="F:RNA binding"/>
    <property type="evidence" value="ECO:0007669"/>
    <property type="project" value="UniProtKB-KW"/>
</dbReference>
<dbReference type="EMBL" id="JADYXP020000006">
    <property type="protein sequence ID" value="KAL0122351.1"/>
    <property type="molecule type" value="Genomic_DNA"/>
</dbReference>
<evidence type="ECO:0000256" key="1">
    <source>
        <dbReference type="ARBA" id="ARBA00004496"/>
    </source>
</evidence>
<evidence type="ECO:0000256" key="5">
    <source>
        <dbReference type="ARBA" id="ARBA00023158"/>
    </source>
</evidence>
<dbReference type="InterPro" id="IPR003165">
    <property type="entry name" value="Piwi"/>
</dbReference>
<gene>
    <name evidence="10" type="ORF">PUN28_007227</name>
</gene>